<dbReference type="Proteomes" id="UP000004699">
    <property type="component" value="Unassembled WGS sequence"/>
</dbReference>
<dbReference type="STRING" id="565045.NOR51B_2798"/>
<dbReference type="AlphaFoldDB" id="B8KVE7"/>
<reference evidence="2" key="1">
    <citation type="journal article" date="2013" name="BMC Microbiol.">
        <title>Taxonomy and evolution of bacteriochlorophyll a-containing members of the OM60/NOR5 clade of marine gammaproteobacteria: description of Luminiphilus syltensis gen. nov., sp. nov., reclassification of Haliea rubra as Pseudohaliea rubra gen. nov., comb. nov., and emendation of Chromatocurvus halotolerans.</title>
        <authorList>
            <person name="Spring S."/>
            <person name="Riedel T."/>
            <person name="Sproer C."/>
            <person name="Yan S."/>
            <person name="Harder J."/>
            <person name="Fuchs B.M."/>
        </authorList>
    </citation>
    <scope>NUCLEOTIDE SEQUENCE [LARGE SCALE GENOMIC DNA]</scope>
    <source>
        <strain evidence="2">NOR51-B</strain>
    </source>
</reference>
<name>B8KVE7_9GAMM</name>
<protein>
    <submittedName>
        <fullName evidence="1">Uncharacterized protein</fullName>
    </submittedName>
</protein>
<evidence type="ECO:0000313" key="1">
    <source>
        <dbReference type="EMBL" id="EED36845.1"/>
    </source>
</evidence>
<dbReference type="HOGENOM" id="CLU_1260183_0_0_6"/>
<gene>
    <name evidence="1" type="ORF">NOR51B_2798</name>
</gene>
<accession>B8KVE7</accession>
<dbReference type="eggNOG" id="ENOG502ZBR1">
    <property type="taxonomic scope" value="Bacteria"/>
</dbReference>
<dbReference type="RefSeq" id="WP_009021587.1">
    <property type="nucleotide sequence ID" value="NZ_DS999411.1"/>
</dbReference>
<sequence length="230" mass="25056">MIETLFFHHRVDIMRNATLTILIAILVLPSFSLADSTGAACVIYPADSDQSTATLPCRFYQAQGHVVITRSDGVEHDLLPVGETDGTYSDASGDTVYRQSDLGDQGLIFRFPEESVYVYWNTSMLEAADPGNPTEPFTTDDYDATALFRCKVAGEADYGSCPGGILRMAGGEASIVVLSPAGDRFTINFMADYVNATNREVSARLEGDIWMLEFDNGDRWEIPLAAIEGG</sequence>
<proteinExistence type="predicted"/>
<evidence type="ECO:0000313" key="2">
    <source>
        <dbReference type="Proteomes" id="UP000004699"/>
    </source>
</evidence>
<organism evidence="1 2">
    <name type="scientific">Luminiphilus syltensis NOR5-1B</name>
    <dbReference type="NCBI Taxonomy" id="565045"/>
    <lineage>
        <taxon>Bacteria</taxon>
        <taxon>Pseudomonadati</taxon>
        <taxon>Pseudomonadota</taxon>
        <taxon>Gammaproteobacteria</taxon>
        <taxon>Cellvibrionales</taxon>
        <taxon>Halieaceae</taxon>
        <taxon>Luminiphilus</taxon>
    </lineage>
</organism>
<dbReference type="EMBL" id="DS999411">
    <property type="protein sequence ID" value="EED36845.1"/>
    <property type="molecule type" value="Genomic_DNA"/>
</dbReference>
<keyword evidence="2" id="KW-1185">Reference proteome</keyword>